<dbReference type="InterPro" id="IPR036942">
    <property type="entry name" value="Beta-barrel_TonB_sf"/>
</dbReference>
<evidence type="ECO:0000256" key="1">
    <source>
        <dbReference type="ARBA" id="ARBA00004571"/>
    </source>
</evidence>
<keyword evidence="3 14" id="KW-0813">Transport</keyword>
<keyword evidence="9" id="KW-0406">Ion transport</keyword>
<comment type="caution">
    <text evidence="18">The sequence shown here is derived from an EMBL/GenBank/DDBJ whole genome shotgun (WGS) entry which is preliminary data.</text>
</comment>
<feature type="domain" description="TonB-dependent receptor-like beta-barrel" evidence="16">
    <location>
        <begin position="311"/>
        <end position="790"/>
    </location>
</feature>
<evidence type="ECO:0000259" key="16">
    <source>
        <dbReference type="Pfam" id="PF00593"/>
    </source>
</evidence>
<dbReference type="InterPro" id="IPR037066">
    <property type="entry name" value="Plug_dom_sf"/>
</dbReference>
<evidence type="ECO:0000256" key="10">
    <source>
        <dbReference type="ARBA" id="ARBA00023077"/>
    </source>
</evidence>
<dbReference type="InterPro" id="IPR039426">
    <property type="entry name" value="TonB-dep_rcpt-like"/>
</dbReference>
<dbReference type="SUPFAM" id="SSF56935">
    <property type="entry name" value="Porins"/>
    <property type="match status" value="1"/>
</dbReference>
<feature type="domain" description="TonB-dependent receptor plug" evidence="17">
    <location>
        <begin position="134"/>
        <end position="236"/>
    </location>
</feature>
<keyword evidence="5" id="KW-0410">Iron transport</keyword>
<keyword evidence="19" id="KW-1185">Reference proteome</keyword>
<dbReference type="Proteomes" id="UP001597197">
    <property type="component" value="Unassembled WGS sequence"/>
</dbReference>
<evidence type="ECO:0000256" key="13">
    <source>
        <dbReference type="ARBA" id="ARBA00023237"/>
    </source>
</evidence>
<evidence type="ECO:0000256" key="6">
    <source>
        <dbReference type="ARBA" id="ARBA00022692"/>
    </source>
</evidence>
<evidence type="ECO:0000256" key="4">
    <source>
        <dbReference type="ARBA" id="ARBA00022452"/>
    </source>
</evidence>
<proteinExistence type="inferred from homology"/>
<keyword evidence="13 14" id="KW-0998">Cell outer membrane</keyword>
<evidence type="ECO:0000256" key="8">
    <source>
        <dbReference type="ARBA" id="ARBA00023004"/>
    </source>
</evidence>
<evidence type="ECO:0000256" key="12">
    <source>
        <dbReference type="ARBA" id="ARBA00023170"/>
    </source>
</evidence>
<dbReference type="Gene3D" id="2.60.40.1120">
    <property type="entry name" value="Carboxypeptidase-like, regulatory domain"/>
    <property type="match status" value="1"/>
</dbReference>
<keyword evidence="12 18" id="KW-0675">Receptor</keyword>
<evidence type="ECO:0000256" key="9">
    <source>
        <dbReference type="ARBA" id="ARBA00023065"/>
    </source>
</evidence>
<protein>
    <submittedName>
        <fullName evidence="18">TonB-dependent siderophore receptor</fullName>
    </submittedName>
</protein>
<evidence type="ECO:0000256" key="2">
    <source>
        <dbReference type="ARBA" id="ARBA00009810"/>
    </source>
</evidence>
<dbReference type="CDD" id="cd01347">
    <property type="entry name" value="ligand_gated_channel"/>
    <property type="match status" value="1"/>
</dbReference>
<dbReference type="Pfam" id="PF13620">
    <property type="entry name" value="CarboxypepD_reg"/>
    <property type="match status" value="1"/>
</dbReference>
<keyword evidence="6 14" id="KW-0812">Transmembrane</keyword>
<comment type="similarity">
    <text evidence="2 14 15">Belongs to the TonB-dependent receptor family.</text>
</comment>
<organism evidence="18 19">
    <name type="scientific">Hymenobacter bucti</name>
    <dbReference type="NCBI Taxonomy" id="1844114"/>
    <lineage>
        <taxon>Bacteria</taxon>
        <taxon>Pseudomonadati</taxon>
        <taxon>Bacteroidota</taxon>
        <taxon>Cytophagia</taxon>
        <taxon>Cytophagales</taxon>
        <taxon>Hymenobacteraceae</taxon>
        <taxon>Hymenobacter</taxon>
    </lineage>
</organism>
<dbReference type="Pfam" id="PF00593">
    <property type="entry name" value="TonB_dep_Rec_b-barrel"/>
    <property type="match status" value="1"/>
</dbReference>
<keyword evidence="11 14" id="KW-0472">Membrane</keyword>
<dbReference type="InterPro" id="IPR000531">
    <property type="entry name" value="Beta-barrel_TonB"/>
</dbReference>
<keyword evidence="8" id="KW-0408">Iron</keyword>
<dbReference type="InterPro" id="IPR008969">
    <property type="entry name" value="CarboxyPept-like_regulatory"/>
</dbReference>
<comment type="subcellular location">
    <subcellularLocation>
        <location evidence="1 14">Cell outer membrane</location>
        <topology evidence="1 14">Multi-pass membrane protein</topology>
    </subcellularLocation>
</comment>
<dbReference type="Gene3D" id="2.170.130.10">
    <property type="entry name" value="TonB-dependent receptor, plug domain"/>
    <property type="match status" value="1"/>
</dbReference>
<keyword evidence="10 15" id="KW-0798">TonB box</keyword>
<dbReference type="Gene3D" id="2.40.170.20">
    <property type="entry name" value="TonB-dependent receptor, beta-barrel domain"/>
    <property type="match status" value="1"/>
</dbReference>
<dbReference type="PROSITE" id="PS52016">
    <property type="entry name" value="TONB_DEPENDENT_REC_3"/>
    <property type="match status" value="1"/>
</dbReference>
<keyword evidence="7" id="KW-0732">Signal</keyword>
<accession>A0ABW4QUK7</accession>
<dbReference type="Pfam" id="PF07715">
    <property type="entry name" value="Plug"/>
    <property type="match status" value="1"/>
</dbReference>
<dbReference type="PANTHER" id="PTHR32552">
    <property type="entry name" value="FERRICHROME IRON RECEPTOR-RELATED"/>
    <property type="match status" value="1"/>
</dbReference>
<evidence type="ECO:0000259" key="17">
    <source>
        <dbReference type="Pfam" id="PF07715"/>
    </source>
</evidence>
<keyword evidence="4 14" id="KW-1134">Transmembrane beta strand</keyword>
<dbReference type="InterPro" id="IPR010105">
    <property type="entry name" value="TonB_sidphr_rcpt"/>
</dbReference>
<name>A0ABW4QUK7_9BACT</name>
<dbReference type="EMBL" id="JBHUFD010000003">
    <property type="protein sequence ID" value="MFD1873090.1"/>
    <property type="molecule type" value="Genomic_DNA"/>
</dbReference>
<reference evidence="19" key="1">
    <citation type="journal article" date="2019" name="Int. J. Syst. Evol. Microbiol.">
        <title>The Global Catalogue of Microorganisms (GCM) 10K type strain sequencing project: providing services to taxonomists for standard genome sequencing and annotation.</title>
        <authorList>
            <consortium name="The Broad Institute Genomics Platform"/>
            <consortium name="The Broad Institute Genome Sequencing Center for Infectious Disease"/>
            <person name="Wu L."/>
            <person name="Ma J."/>
        </authorList>
    </citation>
    <scope>NUCLEOTIDE SEQUENCE [LARGE SCALE GENOMIC DNA]</scope>
    <source>
        <strain evidence="19">CGMCC 1.15795</strain>
    </source>
</reference>
<evidence type="ECO:0000313" key="18">
    <source>
        <dbReference type="EMBL" id="MFD1873090.1"/>
    </source>
</evidence>
<gene>
    <name evidence="18" type="ORF">ACFSDX_11665</name>
</gene>
<evidence type="ECO:0000313" key="19">
    <source>
        <dbReference type="Proteomes" id="UP001597197"/>
    </source>
</evidence>
<evidence type="ECO:0000256" key="11">
    <source>
        <dbReference type="ARBA" id="ARBA00023136"/>
    </source>
</evidence>
<evidence type="ECO:0000256" key="15">
    <source>
        <dbReference type="RuleBase" id="RU003357"/>
    </source>
</evidence>
<dbReference type="InterPro" id="IPR012910">
    <property type="entry name" value="Plug_dom"/>
</dbReference>
<sequence length="821" mass="91701">MQRLLLFFFLSIPFLIEAQGLGHLAGRISSAAGQPLEGVSVVDQAGRFATLTDGQGRYTLDQLPLGAYVLITRSLGHAEARREVVLSAQNPSATVDFTLQTSTNAVQEVEVLGRQETTYKSNYSLVGTRTSTDLLDVPQSISTVTKELMEDRQAYRLTEVVKNVAGVTQYSHYDDFTIRGFRNGYESGFRLLNGLRSGFSYGNAFTQAPLTVNLERVEVLKGPGAALFGDINPGGTINMVTKKPLAVDRKAVTFSTGSFNTTRMTADFTGPLTDRQNVLYRFNAGYEKTNTFRDVNDIKSLMLAPTVTFLVSDKTTLNAELVYTHSDGFLDRGLPIKSNDLYGVPRSFTLSQPSDYFRTSTYYLNASLNHKFTNWLSFNASYLDFTYNENLSEHRTLNSYDNSDPTKPANSIMNLRYFDRRAEEYTKNLSAYFVLSRSTGALAHKVVVGADYIRFNTDKESAMFEARQRVATTVAGSTITQRVVPLQFDLNQPTYEIRDPSTYIRRPTPQFFTDYLNSIYHTTGIYVQDQIEVTPRLGLLLGARYELFADERDYGDGLANIAQTKLLPRAGLTYALRDNLNYFASYSAGFRPLKPEYIRFPARYGRTEPFSPETSYQLETGLKGEFFDRALFATAAIYQIVKRNQLVNTGSLTADGAPVYRQNGQARSRGIELELTGNILPNFSLNANYAFNHTQVLEADLAAENGQPLANAPKNSGGLWAKYTFLTPALRGLGLAVGGNYVGRRRFENQVAALDGGAPYWAHWPSYAVADAALFYTVNRFNFHVNVNNLFDKYYFVGGYDFFRASPGAPRNYMATLGYSF</sequence>
<dbReference type="NCBIfam" id="TIGR01783">
    <property type="entry name" value="TonB-siderophor"/>
    <property type="match status" value="1"/>
</dbReference>
<dbReference type="RefSeq" id="WP_382313601.1">
    <property type="nucleotide sequence ID" value="NZ_JBHUFD010000003.1"/>
</dbReference>
<evidence type="ECO:0000256" key="5">
    <source>
        <dbReference type="ARBA" id="ARBA00022496"/>
    </source>
</evidence>
<evidence type="ECO:0000256" key="14">
    <source>
        <dbReference type="PROSITE-ProRule" id="PRU01360"/>
    </source>
</evidence>
<evidence type="ECO:0000256" key="3">
    <source>
        <dbReference type="ARBA" id="ARBA00022448"/>
    </source>
</evidence>
<evidence type="ECO:0000256" key="7">
    <source>
        <dbReference type="ARBA" id="ARBA00022729"/>
    </source>
</evidence>
<dbReference type="SUPFAM" id="SSF49464">
    <property type="entry name" value="Carboxypeptidase regulatory domain-like"/>
    <property type="match status" value="1"/>
</dbReference>
<dbReference type="PANTHER" id="PTHR32552:SF68">
    <property type="entry name" value="FERRICHROME OUTER MEMBRANE TRANSPORTER_PHAGE RECEPTOR"/>
    <property type="match status" value="1"/>
</dbReference>